<dbReference type="GO" id="GO:0005886">
    <property type="term" value="C:plasma membrane"/>
    <property type="evidence" value="ECO:0007669"/>
    <property type="project" value="TreeGrafter"/>
</dbReference>
<comment type="caution">
    <text evidence="7">The sequence shown here is derived from an EMBL/GenBank/DDBJ whole genome shotgun (WGS) entry which is preliminary data.</text>
</comment>
<feature type="transmembrane region" description="Helical" evidence="5">
    <location>
        <begin position="170"/>
        <end position="192"/>
    </location>
</feature>
<dbReference type="Pfam" id="PF07690">
    <property type="entry name" value="MFS_1"/>
    <property type="match status" value="1"/>
</dbReference>
<evidence type="ECO:0000256" key="1">
    <source>
        <dbReference type="ARBA" id="ARBA00004141"/>
    </source>
</evidence>
<dbReference type="SUPFAM" id="SSF103473">
    <property type="entry name" value="MFS general substrate transporter"/>
    <property type="match status" value="1"/>
</dbReference>
<sequence>MNNNSKNTLMPYWIRMVIIFFLGWVAIYAGRTVLSPIMPMIQTDFGLSKTELGMISSLFFLAYTALQIPAGILGDKVGRKKIMVQGFVLFAIFIASISISPSFLIFIVLWMLTGASQGAYYGPQYALSSEAIPKKWITLGSAIIGSGMSFGIAIGYYLSSTMIQTFNTSWKMPFLVIAVPIFAIAMLMLFFIKEKAPVTEPVVNTAKAQEPAEAFSFWDLFKNRNLLLAYITIFCSIYGFFVIITWLPYYLQQERGMDIVKAAGIASIVPWISVIGTLICSYASDKMGRRKPVVLFMLPLSLVAIFGIVYSTSEATLIAVLILYGFIGKISLNPVLVALVADNAPKASLSTAFGLYNFFGMASSIVAPIMTGFLADKTGSLNTGFYCAAVITVVGIVAMLFVTEKQKQ</sequence>
<dbReference type="PANTHER" id="PTHR23508">
    <property type="entry name" value="CARBOXYLIC ACID TRANSPORTER PROTEIN HOMOLOG"/>
    <property type="match status" value="1"/>
</dbReference>
<dbReference type="InterPro" id="IPR000849">
    <property type="entry name" value="Sugar_P_transporter"/>
</dbReference>
<evidence type="ECO:0000256" key="5">
    <source>
        <dbReference type="SAM" id="Phobius"/>
    </source>
</evidence>
<evidence type="ECO:0000259" key="6">
    <source>
        <dbReference type="PROSITE" id="PS50850"/>
    </source>
</evidence>
<accession>A0AAJ4WBW0</accession>
<dbReference type="PIRSF" id="PIRSF002808">
    <property type="entry name" value="Hexose_phosphate_transp"/>
    <property type="match status" value="1"/>
</dbReference>
<protein>
    <submittedName>
        <fullName evidence="7">Sugar phosphate permease</fullName>
    </submittedName>
</protein>
<feature type="transmembrane region" description="Helical" evidence="5">
    <location>
        <begin position="86"/>
        <end position="115"/>
    </location>
</feature>
<dbReference type="InterPro" id="IPR011701">
    <property type="entry name" value="MFS"/>
</dbReference>
<feature type="transmembrane region" description="Helical" evidence="5">
    <location>
        <begin position="353"/>
        <end position="375"/>
    </location>
</feature>
<dbReference type="GO" id="GO:0046943">
    <property type="term" value="F:carboxylic acid transmembrane transporter activity"/>
    <property type="evidence" value="ECO:0007669"/>
    <property type="project" value="TreeGrafter"/>
</dbReference>
<dbReference type="AlphaFoldDB" id="A0AAJ4WBW0"/>
<keyword evidence="4 5" id="KW-0472">Membrane</keyword>
<dbReference type="RefSeq" id="WP_074823392.1">
    <property type="nucleotide sequence ID" value="NZ_FOLW01000007.1"/>
</dbReference>
<feature type="transmembrane region" description="Helical" evidence="5">
    <location>
        <begin position="259"/>
        <end position="281"/>
    </location>
</feature>
<dbReference type="Gene3D" id="1.20.1250.20">
    <property type="entry name" value="MFS general substrate transporter like domains"/>
    <property type="match status" value="2"/>
</dbReference>
<dbReference type="PROSITE" id="PS50850">
    <property type="entry name" value="MFS"/>
    <property type="match status" value="1"/>
</dbReference>
<reference evidence="7 8" key="1">
    <citation type="submission" date="2016-10" db="EMBL/GenBank/DDBJ databases">
        <authorList>
            <person name="Varghese N."/>
            <person name="Submissions S."/>
        </authorList>
    </citation>
    <scope>NUCLEOTIDE SEQUENCE [LARGE SCALE GENOMIC DNA]</scope>
    <source>
        <strain evidence="7 8">DSM 5563</strain>
    </source>
</reference>
<gene>
    <name evidence="7" type="ORF">SAMN02745723_107151</name>
</gene>
<dbReference type="InterPro" id="IPR036259">
    <property type="entry name" value="MFS_trans_sf"/>
</dbReference>
<evidence type="ECO:0000256" key="4">
    <source>
        <dbReference type="ARBA" id="ARBA00023136"/>
    </source>
</evidence>
<feature type="transmembrane region" description="Helical" evidence="5">
    <location>
        <begin position="381"/>
        <end position="402"/>
    </location>
</feature>
<feature type="domain" description="Major facilitator superfamily (MFS) profile" evidence="6">
    <location>
        <begin position="16"/>
        <end position="407"/>
    </location>
</feature>
<dbReference type="PANTHER" id="PTHR23508:SF10">
    <property type="entry name" value="CARBOXYLIC ACID TRANSPORTER PROTEIN HOMOLOG"/>
    <property type="match status" value="1"/>
</dbReference>
<proteinExistence type="predicted"/>
<feature type="transmembrane region" description="Helical" evidence="5">
    <location>
        <begin position="12"/>
        <end position="31"/>
    </location>
</feature>
<feature type="transmembrane region" description="Helical" evidence="5">
    <location>
        <begin position="136"/>
        <end position="158"/>
    </location>
</feature>
<comment type="subcellular location">
    <subcellularLocation>
        <location evidence="1">Membrane</location>
        <topology evidence="1">Multi-pass membrane protein</topology>
    </subcellularLocation>
</comment>
<evidence type="ECO:0000256" key="3">
    <source>
        <dbReference type="ARBA" id="ARBA00022989"/>
    </source>
</evidence>
<evidence type="ECO:0000313" key="8">
    <source>
        <dbReference type="Proteomes" id="UP000226420"/>
    </source>
</evidence>
<dbReference type="Proteomes" id="UP000226420">
    <property type="component" value="Unassembled WGS sequence"/>
</dbReference>
<evidence type="ECO:0000313" key="7">
    <source>
        <dbReference type="EMBL" id="SFD06914.1"/>
    </source>
</evidence>
<feature type="transmembrane region" description="Helical" evidence="5">
    <location>
        <begin position="226"/>
        <end position="247"/>
    </location>
</feature>
<name>A0AAJ4WBW0_9GAMM</name>
<dbReference type="InterPro" id="IPR020846">
    <property type="entry name" value="MFS_dom"/>
</dbReference>
<feature type="transmembrane region" description="Helical" evidence="5">
    <location>
        <begin position="52"/>
        <end position="74"/>
    </location>
</feature>
<keyword evidence="3 5" id="KW-1133">Transmembrane helix</keyword>
<organism evidence="7 8">
    <name type="scientific">Pragia fontium DSM 5563 = ATCC 49100</name>
    <dbReference type="NCBI Taxonomy" id="1122977"/>
    <lineage>
        <taxon>Bacteria</taxon>
        <taxon>Pseudomonadati</taxon>
        <taxon>Pseudomonadota</taxon>
        <taxon>Gammaproteobacteria</taxon>
        <taxon>Enterobacterales</taxon>
        <taxon>Budviciaceae</taxon>
        <taxon>Pragia</taxon>
    </lineage>
</organism>
<keyword evidence="2 5" id="KW-0812">Transmembrane</keyword>
<feature type="transmembrane region" description="Helical" evidence="5">
    <location>
        <begin position="317"/>
        <end position="341"/>
    </location>
</feature>
<dbReference type="EMBL" id="FOLW01000007">
    <property type="protein sequence ID" value="SFD06914.1"/>
    <property type="molecule type" value="Genomic_DNA"/>
</dbReference>
<feature type="transmembrane region" description="Helical" evidence="5">
    <location>
        <begin position="293"/>
        <end position="311"/>
    </location>
</feature>
<evidence type="ECO:0000256" key="2">
    <source>
        <dbReference type="ARBA" id="ARBA00022692"/>
    </source>
</evidence>